<keyword evidence="6" id="KW-0469">Meiosis</keyword>
<proteinExistence type="predicted"/>
<evidence type="ECO:0000256" key="9">
    <source>
        <dbReference type="ARBA" id="ARBA00048988"/>
    </source>
</evidence>
<sequence>YLADHLNAEILLGTISDVAVAMDWIRSTFLYIRASKNPTHYSIPPALSKDAFEAKLQGVCMRELNALVRFGLVTMTNGYDIQATEHGALMARYYIGFETMKIFTQIKGSESVREMLEILCRCYEYCDVHLRVNEKMTLNSLNHNKTNRH</sequence>
<evidence type="ECO:0000256" key="6">
    <source>
        <dbReference type="ARBA" id="ARBA00023254"/>
    </source>
</evidence>
<protein>
    <recommendedName>
        <fullName evidence="8">DNA 3'-5' helicase</fullName>
        <ecNumber evidence="8">5.6.2.4</ecNumber>
    </recommendedName>
</protein>
<reference evidence="12" key="1">
    <citation type="submission" date="2015-11" db="EMBL/GenBank/DDBJ databases">
        <title>De novo transcriptome assembly of four potential Pierce s Disease insect vectors from Arizona vineyards.</title>
        <authorList>
            <person name="Tassone E.E."/>
        </authorList>
    </citation>
    <scope>NUCLEOTIDE SEQUENCE</scope>
</reference>
<gene>
    <name evidence="12" type="ORF">g.47884</name>
</gene>
<dbReference type="GO" id="GO:0051321">
    <property type="term" value="P:meiotic cell cycle"/>
    <property type="evidence" value="ECO:0007669"/>
    <property type="project" value="UniProtKB-KW"/>
</dbReference>
<name>A0A1B6F1N7_9HEMI</name>
<dbReference type="GO" id="GO:0016787">
    <property type="term" value="F:hydrolase activity"/>
    <property type="evidence" value="ECO:0007669"/>
    <property type="project" value="UniProtKB-KW"/>
</dbReference>
<dbReference type="Pfam" id="PF02889">
    <property type="entry name" value="Sec63"/>
    <property type="match status" value="1"/>
</dbReference>
<evidence type="ECO:0000259" key="10">
    <source>
        <dbReference type="Pfam" id="PF02889"/>
    </source>
</evidence>
<keyword evidence="5" id="KW-0413">Isomerase</keyword>
<keyword evidence="3" id="KW-0347">Helicase</keyword>
<evidence type="ECO:0000256" key="3">
    <source>
        <dbReference type="ARBA" id="ARBA00022806"/>
    </source>
</evidence>
<evidence type="ECO:0000256" key="2">
    <source>
        <dbReference type="ARBA" id="ARBA00022801"/>
    </source>
</evidence>
<dbReference type="PANTHER" id="PTHR47835:SF3">
    <property type="entry name" value="HELICASE FOR MEIOSIS 1"/>
    <property type="match status" value="1"/>
</dbReference>
<dbReference type="InterPro" id="IPR052247">
    <property type="entry name" value="Meiotic_Crossover_Helicase"/>
</dbReference>
<keyword evidence="2" id="KW-0378">Hydrolase</keyword>
<feature type="domain" description="MER3 helicase-like winged helix" evidence="11">
    <location>
        <begin position="2"/>
        <end position="64"/>
    </location>
</feature>
<dbReference type="InterPro" id="IPR036390">
    <property type="entry name" value="WH_DNA-bd_sf"/>
</dbReference>
<evidence type="ECO:0000256" key="1">
    <source>
        <dbReference type="ARBA" id="ARBA00022741"/>
    </source>
</evidence>
<comment type="catalytic activity">
    <reaction evidence="7">
        <text>Couples ATP hydrolysis with the unwinding of duplex DNA by translocating in the 3'-5' direction.</text>
        <dbReference type="EC" id="5.6.2.4"/>
    </reaction>
</comment>
<dbReference type="PANTHER" id="PTHR47835">
    <property type="entry name" value="HFM1, ATP DEPENDENT DNA HELICASE HOMOLOG"/>
    <property type="match status" value="1"/>
</dbReference>
<feature type="non-terminal residue" evidence="12">
    <location>
        <position position="149"/>
    </location>
</feature>
<dbReference type="AlphaFoldDB" id="A0A1B6F1N7"/>
<feature type="domain" description="SEC63" evidence="10">
    <location>
        <begin position="84"/>
        <end position="144"/>
    </location>
</feature>
<comment type="catalytic activity">
    <reaction evidence="9">
        <text>ATP + H2O = ADP + phosphate + H(+)</text>
        <dbReference type="Rhea" id="RHEA:13065"/>
        <dbReference type="ChEBI" id="CHEBI:15377"/>
        <dbReference type="ChEBI" id="CHEBI:15378"/>
        <dbReference type="ChEBI" id="CHEBI:30616"/>
        <dbReference type="ChEBI" id="CHEBI:43474"/>
        <dbReference type="ChEBI" id="CHEBI:456216"/>
        <dbReference type="EC" id="5.6.2.4"/>
    </reaction>
</comment>
<dbReference type="GO" id="GO:0005524">
    <property type="term" value="F:ATP binding"/>
    <property type="evidence" value="ECO:0007669"/>
    <property type="project" value="UniProtKB-KW"/>
</dbReference>
<dbReference type="GO" id="GO:0043138">
    <property type="term" value="F:3'-5' DNA helicase activity"/>
    <property type="evidence" value="ECO:0007669"/>
    <property type="project" value="UniProtKB-EC"/>
</dbReference>
<dbReference type="Gene3D" id="1.10.10.10">
    <property type="entry name" value="Winged helix-like DNA-binding domain superfamily/Winged helix DNA-binding domain"/>
    <property type="match status" value="1"/>
</dbReference>
<dbReference type="Pfam" id="PF23445">
    <property type="entry name" value="WHD_SNRNP200"/>
    <property type="match status" value="1"/>
</dbReference>
<organism evidence="12">
    <name type="scientific">Cuerna arida</name>
    <dbReference type="NCBI Taxonomy" id="1464854"/>
    <lineage>
        <taxon>Eukaryota</taxon>
        <taxon>Metazoa</taxon>
        <taxon>Ecdysozoa</taxon>
        <taxon>Arthropoda</taxon>
        <taxon>Hexapoda</taxon>
        <taxon>Insecta</taxon>
        <taxon>Pterygota</taxon>
        <taxon>Neoptera</taxon>
        <taxon>Paraneoptera</taxon>
        <taxon>Hemiptera</taxon>
        <taxon>Auchenorrhyncha</taxon>
        <taxon>Membracoidea</taxon>
        <taxon>Cicadellidae</taxon>
        <taxon>Cicadellinae</taxon>
        <taxon>Proconiini</taxon>
        <taxon>Cuerna</taxon>
    </lineage>
</organism>
<keyword evidence="1" id="KW-0547">Nucleotide-binding</keyword>
<dbReference type="InterPro" id="IPR036388">
    <property type="entry name" value="WH-like_DNA-bd_sf"/>
</dbReference>
<evidence type="ECO:0000256" key="4">
    <source>
        <dbReference type="ARBA" id="ARBA00022840"/>
    </source>
</evidence>
<evidence type="ECO:0000256" key="5">
    <source>
        <dbReference type="ARBA" id="ARBA00023235"/>
    </source>
</evidence>
<keyword evidence="4" id="KW-0067">ATP-binding</keyword>
<dbReference type="InterPro" id="IPR004179">
    <property type="entry name" value="Sec63-dom"/>
</dbReference>
<dbReference type="Gene3D" id="1.10.3380.10">
    <property type="entry name" value="Sec63 N-terminal domain-like domain"/>
    <property type="match status" value="1"/>
</dbReference>
<evidence type="ECO:0000259" key="11">
    <source>
        <dbReference type="Pfam" id="PF23445"/>
    </source>
</evidence>
<evidence type="ECO:0000256" key="8">
    <source>
        <dbReference type="ARBA" id="ARBA00034808"/>
    </source>
</evidence>
<feature type="non-terminal residue" evidence="12">
    <location>
        <position position="1"/>
    </location>
</feature>
<evidence type="ECO:0000313" key="12">
    <source>
        <dbReference type="EMBL" id="JAS43783.1"/>
    </source>
</evidence>
<dbReference type="InterPro" id="IPR057842">
    <property type="entry name" value="WH_MER3"/>
</dbReference>
<dbReference type="EC" id="5.6.2.4" evidence="8"/>
<dbReference type="FunFam" id="1.10.10.10:FF:000012">
    <property type="entry name" value="U5 small nuclear ribonucleoprotein helicase"/>
    <property type="match status" value="1"/>
</dbReference>
<accession>A0A1B6F1N7</accession>
<dbReference type="SUPFAM" id="SSF46785">
    <property type="entry name" value="Winged helix' DNA-binding domain"/>
    <property type="match status" value="1"/>
</dbReference>
<evidence type="ECO:0000256" key="7">
    <source>
        <dbReference type="ARBA" id="ARBA00034617"/>
    </source>
</evidence>
<dbReference type="EMBL" id="GECZ01025986">
    <property type="protein sequence ID" value="JAS43783.1"/>
    <property type="molecule type" value="Transcribed_RNA"/>
</dbReference>